<accession>A0ACB8QIV0</accession>
<reference evidence="1" key="1">
    <citation type="submission" date="2021-02" db="EMBL/GenBank/DDBJ databases">
        <authorList>
            <consortium name="DOE Joint Genome Institute"/>
            <person name="Ahrendt S."/>
            <person name="Looney B.P."/>
            <person name="Miyauchi S."/>
            <person name="Morin E."/>
            <person name="Drula E."/>
            <person name="Courty P.E."/>
            <person name="Chicoki N."/>
            <person name="Fauchery L."/>
            <person name="Kohler A."/>
            <person name="Kuo A."/>
            <person name="Labutti K."/>
            <person name="Pangilinan J."/>
            <person name="Lipzen A."/>
            <person name="Riley R."/>
            <person name="Andreopoulos W."/>
            <person name="He G."/>
            <person name="Johnson J."/>
            <person name="Barry K.W."/>
            <person name="Grigoriev I.V."/>
            <person name="Nagy L."/>
            <person name="Hibbett D."/>
            <person name="Henrissat B."/>
            <person name="Matheny P.B."/>
            <person name="Labbe J."/>
            <person name="Martin F."/>
        </authorList>
    </citation>
    <scope>NUCLEOTIDE SEQUENCE</scope>
    <source>
        <strain evidence="1">EC-137</strain>
    </source>
</reference>
<evidence type="ECO:0000313" key="2">
    <source>
        <dbReference type="Proteomes" id="UP000814128"/>
    </source>
</evidence>
<name>A0ACB8QIV0_9AGAM</name>
<dbReference type="EMBL" id="MU273574">
    <property type="protein sequence ID" value="KAI0031605.1"/>
    <property type="molecule type" value="Genomic_DNA"/>
</dbReference>
<evidence type="ECO:0000313" key="1">
    <source>
        <dbReference type="EMBL" id="KAI0031605.1"/>
    </source>
</evidence>
<keyword evidence="2" id="KW-1185">Reference proteome</keyword>
<organism evidence="1 2">
    <name type="scientific">Vararia minispora EC-137</name>
    <dbReference type="NCBI Taxonomy" id="1314806"/>
    <lineage>
        <taxon>Eukaryota</taxon>
        <taxon>Fungi</taxon>
        <taxon>Dikarya</taxon>
        <taxon>Basidiomycota</taxon>
        <taxon>Agaricomycotina</taxon>
        <taxon>Agaricomycetes</taxon>
        <taxon>Russulales</taxon>
        <taxon>Lachnocladiaceae</taxon>
        <taxon>Vararia</taxon>
    </lineage>
</organism>
<gene>
    <name evidence="1" type="ORF">K488DRAFT_36330</name>
</gene>
<comment type="caution">
    <text evidence="1">The sequence shown here is derived from an EMBL/GenBank/DDBJ whole genome shotgun (WGS) entry which is preliminary data.</text>
</comment>
<feature type="non-terminal residue" evidence="1">
    <location>
        <position position="1"/>
    </location>
</feature>
<feature type="non-terminal residue" evidence="1">
    <location>
        <position position="75"/>
    </location>
</feature>
<sequence length="75" mass="8816">RSTLGQIATYAMNQSWAQPRTHIFSILRFPREARLLRWDHSGVIVSERFAWGDGEELSDFLWRYVNLTPAQRGHD</sequence>
<reference evidence="1" key="2">
    <citation type="journal article" date="2022" name="New Phytol.">
        <title>Evolutionary transition to the ectomycorrhizal habit in the genomes of a hyperdiverse lineage of mushroom-forming fungi.</title>
        <authorList>
            <person name="Looney B."/>
            <person name="Miyauchi S."/>
            <person name="Morin E."/>
            <person name="Drula E."/>
            <person name="Courty P.E."/>
            <person name="Kohler A."/>
            <person name="Kuo A."/>
            <person name="LaButti K."/>
            <person name="Pangilinan J."/>
            <person name="Lipzen A."/>
            <person name="Riley R."/>
            <person name="Andreopoulos W."/>
            <person name="He G."/>
            <person name="Johnson J."/>
            <person name="Nolan M."/>
            <person name="Tritt A."/>
            <person name="Barry K.W."/>
            <person name="Grigoriev I.V."/>
            <person name="Nagy L.G."/>
            <person name="Hibbett D."/>
            <person name="Henrissat B."/>
            <person name="Matheny P.B."/>
            <person name="Labbe J."/>
            <person name="Martin F.M."/>
        </authorList>
    </citation>
    <scope>NUCLEOTIDE SEQUENCE</scope>
    <source>
        <strain evidence="1">EC-137</strain>
    </source>
</reference>
<protein>
    <submittedName>
        <fullName evidence="1">Uncharacterized protein</fullName>
    </submittedName>
</protein>
<dbReference type="Proteomes" id="UP000814128">
    <property type="component" value="Unassembled WGS sequence"/>
</dbReference>
<proteinExistence type="predicted"/>